<comment type="caution">
    <text evidence="7">The sequence shown here is derived from an EMBL/GenBank/DDBJ whole genome shotgun (WGS) entry which is preliminary data.</text>
</comment>
<keyword evidence="7" id="KW-0808">Transferase</keyword>
<dbReference type="SUPFAM" id="SSF56112">
    <property type="entry name" value="Protein kinase-like (PK-like)"/>
    <property type="match status" value="1"/>
</dbReference>
<evidence type="ECO:0000256" key="2">
    <source>
        <dbReference type="ARBA" id="ARBA00022741"/>
    </source>
</evidence>
<evidence type="ECO:0000256" key="4">
    <source>
        <dbReference type="PROSITE-ProRule" id="PRU10141"/>
    </source>
</evidence>
<dbReference type="PROSITE" id="PS50011">
    <property type="entry name" value="PROTEIN_KINASE_DOM"/>
    <property type="match status" value="1"/>
</dbReference>
<dbReference type="InterPro" id="IPR050629">
    <property type="entry name" value="STE20/SPS1-PAK"/>
</dbReference>
<dbReference type="EMBL" id="JADGJQ010000044">
    <property type="protein sequence ID" value="KAJ3176143.1"/>
    <property type="molecule type" value="Genomic_DNA"/>
</dbReference>
<protein>
    <recommendedName>
        <fullName evidence="1">non-specific serine/threonine protein kinase</fullName>
        <ecNumber evidence="1">2.7.11.1</ecNumber>
    </recommendedName>
</protein>
<accession>A0AAD5XR67</accession>
<evidence type="ECO:0000259" key="6">
    <source>
        <dbReference type="PROSITE" id="PS50011"/>
    </source>
</evidence>
<dbReference type="PANTHER" id="PTHR48012">
    <property type="entry name" value="STERILE20-LIKE KINASE, ISOFORM B-RELATED"/>
    <property type="match status" value="1"/>
</dbReference>
<dbReference type="GO" id="GO:0004674">
    <property type="term" value="F:protein serine/threonine kinase activity"/>
    <property type="evidence" value="ECO:0007669"/>
    <property type="project" value="UniProtKB-EC"/>
</dbReference>
<dbReference type="InterPro" id="IPR011009">
    <property type="entry name" value="Kinase-like_dom_sf"/>
</dbReference>
<dbReference type="Proteomes" id="UP001212152">
    <property type="component" value="Unassembled WGS sequence"/>
</dbReference>
<feature type="domain" description="Protein kinase" evidence="6">
    <location>
        <begin position="18"/>
        <end position="268"/>
    </location>
</feature>
<feature type="compositionally biased region" description="Basic and acidic residues" evidence="5">
    <location>
        <begin position="342"/>
        <end position="353"/>
    </location>
</feature>
<keyword evidence="2 4" id="KW-0547">Nucleotide-binding</keyword>
<dbReference type="PROSITE" id="PS00107">
    <property type="entry name" value="PROTEIN_KINASE_ATP"/>
    <property type="match status" value="1"/>
</dbReference>
<dbReference type="InterPro" id="IPR000719">
    <property type="entry name" value="Prot_kinase_dom"/>
</dbReference>
<evidence type="ECO:0000313" key="7">
    <source>
        <dbReference type="EMBL" id="KAJ3176143.1"/>
    </source>
</evidence>
<reference evidence="7" key="1">
    <citation type="submission" date="2020-05" db="EMBL/GenBank/DDBJ databases">
        <title>Phylogenomic resolution of chytrid fungi.</title>
        <authorList>
            <person name="Stajich J.E."/>
            <person name="Amses K."/>
            <person name="Simmons R."/>
            <person name="Seto K."/>
            <person name="Myers J."/>
            <person name="Bonds A."/>
            <person name="Quandt C.A."/>
            <person name="Barry K."/>
            <person name="Liu P."/>
            <person name="Grigoriev I."/>
            <person name="Longcore J.E."/>
            <person name="James T.Y."/>
        </authorList>
    </citation>
    <scope>NUCLEOTIDE SEQUENCE</scope>
    <source>
        <strain evidence="7">JEL0379</strain>
    </source>
</reference>
<dbReference type="FunFam" id="1.10.510.10:FF:001091">
    <property type="entry name" value="STE family protein kinase"/>
    <property type="match status" value="1"/>
</dbReference>
<feature type="compositionally biased region" description="Acidic residues" evidence="5">
    <location>
        <begin position="294"/>
        <end position="308"/>
    </location>
</feature>
<feature type="binding site" evidence="4">
    <location>
        <position position="47"/>
    </location>
    <ligand>
        <name>ATP</name>
        <dbReference type="ChEBI" id="CHEBI:30616"/>
    </ligand>
</feature>
<proteinExistence type="predicted"/>
<dbReference type="PANTHER" id="PTHR48012:SF2">
    <property type="entry name" value="STERILE20-LIKE KINASE, ISOFORM B"/>
    <property type="match status" value="1"/>
</dbReference>
<evidence type="ECO:0000313" key="8">
    <source>
        <dbReference type="Proteomes" id="UP001212152"/>
    </source>
</evidence>
<dbReference type="SMART" id="SM00220">
    <property type="entry name" value="S_TKc"/>
    <property type="match status" value="1"/>
</dbReference>
<dbReference type="CDD" id="cd06612">
    <property type="entry name" value="STKc_MST1_2"/>
    <property type="match status" value="1"/>
</dbReference>
<dbReference type="EC" id="2.7.11.1" evidence="1"/>
<dbReference type="Pfam" id="PF00069">
    <property type="entry name" value="Pkinase"/>
    <property type="match status" value="1"/>
</dbReference>
<dbReference type="GO" id="GO:0005524">
    <property type="term" value="F:ATP binding"/>
    <property type="evidence" value="ECO:0007669"/>
    <property type="project" value="UniProtKB-UniRule"/>
</dbReference>
<keyword evidence="3 4" id="KW-0067">ATP-binding</keyword>
<feature type="region of interest" description="Disordered" evidence="5">
    <location>
        <begin position="336"/>
        <end position="361"/>
    </location>
</feature>
<keyword evidence="8" id="KW-1185">Reference proteome</keyword>
<sequence length="479" mass="51957">MSSFLTPDELSGDPNRLFSVVGKLGEGSYGTVHKAIHIRTSALCALKLIPADDVDDIDKEISIMRGCESDFVVQFYGSWVWEGYLWIAMEYCGAGSVADVMRIGGATLREPQIASVCAGVLHGLRYLHSRGKIHRDIKAGNILLTTSGAAKLADFGVAGQLSENNAKRTTVIGTPFWMAPEVIQEVGYNTLADIWSLGITAIEMADGHPPYHKIHPMRAIFMIPTKPAPKLETPSKWSDTFNDFIARCLTKNPAQRPAADELLQHPFVANAPGASVLSETILDVLDKIAAGALESDEEQEEDDTDEHDAPDIGTMRLDTSTMKPIVRAANISLATSGTLKARGSEPPHPSADKNDEEDASTGTMQFSTMQIGTFRPQSTVGAGDLDNPAAGTMHVDGAGRSHQPYQPAFMQYLRAQQQQSVQPAPAHLPQPPPPVDISARTLLARLDRTIEMEVAAVHAKYDSQRTALLERIRVEEDGL</sequence>
<evidence type="ECO:0000256" key="3">
    <source>
        <dbReference type="ARBA" id="ARBA00022840"/>
    </source>
</evidence>
<dbReference type="GO" id="GO:0005737">
    <property type="term" value="C:cytoplasm"/>
    <property type="evidence" value="ECO:0007669"/>
    <property type="project" value="TreeGrafter"/>
</dbReference>
<dbReference type="Gene3D" id="1.10.510.10">
    <property type="entry name" value="Transferase(Phosphotransferase) domain 1"/>
    <property type="match status" value="1"/>
</dbReference>
<organism evidence="7 8">
    <name type="scientific">Geranomyces variabilis</name>
    <dbReference type="NCBI Taxonomy" id="109894"/>
    <lineage>
        <taxon>Eukaryota</taxon>
        <taxon>Fungi</taxon>
        <taxon>Fungi incertae sedis</taxon>
        <taxon>Chytridiomycota</taxon>
        <taxon>Chytridiomycota incertae sedis</taxon>
        <taxon>Chytridiomycetes</taxon>
        <taxon>Spizellomycetales</taxon>
        <taxon>Powellomycetaceae</taxon>
        <taxon>Geranomyces</taxon>
    </lineage>
</organism>
<dbReference type="InterPro" id="IPR017441">
    <property type="entry name" value="Protein_kinase_ATP_BS"/>
</dbReference>
<evidence type="ECO:0000256" key="1">
    <source>
        <dbReference type="ARBA" id="ARBA00012513"/>
    </source>
</evidence>
<feature type="region of interest" description="Disordered" evidence="5">
    <location>
        <begin position="293"/>
        <end position="317"/>
    </location>
</feature>
<dbReference type="AlphaFoldDB" id="A0AAD5XR67"/>
<name>A0AAD5XR67_9FUNG</name>
<evidence type="ECO:0000256" key="5">
    <source>
        <dbReference type="SAM" id="MobiDB-lite"/>
    </source>
</evidence>
<gene>
    <name evidence="7" type="primary">STK4</name>
    <name evidence="7" type="ORF">HDU87_005520</name>
</gene>
<keyword evidence="7" id="KW-0418">Kinase</keyword>